<evidence type="ECO:0000313" key="3">
    <source>
        <dbReference type="Proteomes" id="UP001320876"/>
    </source>
</evidence>
<feature type="transmembrane region" description="Helical" evidence="1">
    <location>
        <begin position="110"/>
        <end position="129"/>
    </location>
</feature>
<comment type="caution">
    <text evidence="2">The sequence shown here is derived from an EMBL/GenBank/DDBJ whole genome shotgun (WGS) entry which is preliminary data.</text>
</comment>
<accession>A0ABT3GSF6</accession>
<feature type="transmembrane region" description="Helical" evidence="1">
    <location>
        <begin position="149"/>
        <end position="172"/>
    </location>
</feature>
<organism evidence="2 3">
    <name type="scientific">Luteolibacter arcticus</name>
    <dbReference type="NCBI Taxonomy" id="1581411"/>
    <lineage>
        <taxon>Bacteria</taxon>
        <taxon>Pseudomonadati</taxon>
        <taxon>Verrucomicrobiota</taxon>
        <taxon>Verrucomicrobiia</taxon>
        <taxon>Verrucomicrobiales</taxon>
        <taxon>Verrucomicrobiaceae</taxon>
        <taxon>Luteolibacter</taxon>
    </lineage>
</organism>
<sequence>MSHGFATVFPRRLRYWSLHCALNSLPSLIIALWALELRHKPLAIAAMFSAIATFILLYATLTSLPGPLAEESNLLSKSLRLGTKIRSWISGVSLLLIPAKGLFFMPDFWCGWAAIGLYNWVLRTLGIWTQRFPMNRGNQPDSFLPVYTVTLLEGLILSFLLLMISFFALLVLQAKERRRSFAEARLSERLSAADSPARLQ</sequence>
<proteinExistence type="predicted"/>
<keyword evidence="1" id="KW-0472">Membrane</keyword>
<keyword evidence="1" id="KW-0812">Transmembrane</keyword>
<feature type="transmembrane region" description="Helical" evidence="1">
    <location>
        <begin position="15"/>
        <end position="35"/>
    </location>
</feature>
<evidence type="ECO:0000256" key="1">
    <source>
        <dbReference type="SAM" id="Phobius"/>
    </source>
</evidence>
<protein>
    <recommendedName>
        <fullName evidence="4">Transmembrane protein</fullName>
    </recommendedName>
</protein>
<feature type="transmembrane region" description="Helical" evidence="1">
    <location>
        <begin position="85"/>
        <end position="103"/>
    </location>
</feature>
<keyword evidence="3" id="KW-1185">Reference proteome</keyword>
<dbReference type="RefSeq" id="WP_264490566.1">
    <property type="nucleotide sequence ID" value="NZ_JAPDDT010000027.1"/>
</dbReference>
<feature type="transmembrane region" description="Helical" evidence="1">
    <location>
        <begin position="42"/>
        <end position="65"/>
    </location>
</feature>
<evidence type="ECO:0000313" key="2">
    <source>
        <dbReference type="EMBL" id="MCW1926458.1"/>
    </source>
</evidence>
<name>A0ABT3GSF6_9BACT</name>
<reference evidence="2 3" key="1">
    <citation type="submission" date="2022-10" db="EMBL/GenBank/DDBJ databases">
        <title>Luteolibacter arcticus strain CCTCC AB 2014275, whole genome shotgun sequencing project.</title>
        <authorList>
            <person name="Zhao G."/>
            <person name="Shen L."/>
        </authorList>
    </citation>
    <scope>NUCLEOTIDE SEQUENCE [LARGE SCALE GENOMIC DNA]</scope>
    <source>
        <strain evidence="2 3">CCTCC AB 2014275</strain>
    </source>
</reference>
<keyword evidence="1" id="KW-1133">Transmembrane helix</keyword>
<dbReference type="EMBL" id="JAPDDT010000027">
    <property type="protein sequence ID" value="MCW1926458.1"/>
    <property type="molecule type" value="Genomic_DNA"/>
</dbReference>
<evidence type="ECO:0008006" key="4">
    <source>
        <dbReference type="Google" id="ProtNLM"/>
    </source>
</evidence>
<gene>
    <name evidence="2" type="ORF">OKA05_28160</name>
</gene>
<dbReference type="Proteomes" id="UP001320876">
    <property type="component" value="Unassembled WGS sequence"/>
</dbReference>